<dbReference type="SUPFAM" id="SSF46785">
    <property type="entry name" value="Winged helix' DNA-binding domain"/>
    <property type="match status" value="1"/>
</dbReference>
<accession>A0ABT9E8K4</accession>
<organism evidence="2 3">
    <name type="scientific">Paracraurococcus lichenis</name>
    <dbReference type="NCBI Taxonomy" id="3064888"/>
    <lineage>
        <taxon>Bacteria</taxon>
        <taxon>Pseudomonadati</taxon>
        <taxon>Pseudomonadota</taxon>
        <taxon>Alphaproteobacteria</taxon>
        <taxon>Acetobacterales</taxon>
        <taxon>Roseomonadaceae</taxon>
        <taxon>Paracraurococcus</taxon>
    </lineage>
</organism>
<keyword evidence="3" id="KW-1185">Reference proteome</keyword>
<evidence type="ECO:0008006" key="4">
    <source>
        <dbReference type="Google" id="ProtNLM"/>
    </source>
</evidence>
<reference evidence="2 3" key="1">
    <citation type="submission" date="2023-08" db="EMBL/GenBank/DDBJ databases">
        <title>The draft genome sequence of Paracraurococcus sp. LOR1-02.</title>
        <authorList>
            <person name="Kingkaew E."/>
            <person name="Tanasupawat S."/>
        </authorList>
    </citation>
    <scope>NUCLEOTIDE SEQUENCE [LARGE SCALE GENOMIC DNA]</scope>
    <source>
        <strain evidence="2 3">LOR1-02</strain>
    </source>
</reference>
<sequence length="204" mass="23504">MILPLPALHPRPWHSGSVFGEGVRRTVSIGQKALLLSRVTELWWARRITDTTLRIARRLINLVGPDGRLDPTHQELGRTTRTSDRTARRAVNILYDLGLLRWERRLKRVGWRTEQTSNAYELLTPATPKIPAAPERVRTRRRCGGQGVREERNQFNFPPTPPVLLDLPDRTSAFEALKRRREQFERETRELAAAKEAAKRRPPG</sequence>
<comment type="caution">
    <text evidence="2">The sequence shown here is derived from an EMBL/GenBank/DDBJ whole genome shotgun (WGS) entry which is preliminary data.</text>
</comment>
<gene>
    <name evidence="2" type="ORF">Q7A36_29355</name>
</gene>
<dbReference type="Proteomes" id="UP001243009">
    <property type="component" value="Unassembled WGS sequence"/>
</dbReference>
<evidence type="ECO:0000256" key="1">
    <source>
        <dbReference type="SAM" id="MobiDB-lite"/>
    </source>
</evidence>
<evidence type="ECO:0000313" key="3">
    <source>
        <dbReference type="Proteomes" id="UP001243009"/>
    </source>
</evidence>
<dbReference type="InterPro" id="IPR036390">
    <property type="entry name" value="WH_DNA-bd_sf"/>
</dbReference>
<dbReference type="EMBL" id="JAUTWS010000048">
    <property type="protein sequence ID" value="MDO9712486.1"/>
    <property type="molecule type" value="Genomic_DNA"/>
</dbReference>
<dbReference type="RefSeq" id="WP_305107343.1">
    <property type="nucleotide sequence ID" value="NZ_JAUTWS010000048.1"/>
</dbReference>
<proteinExistence type="predicted"/>
<feature type="region of interest" description="Disordered" evidence="1">
    <location>
        <begin position="185"/>
        <end position="204"/>
    </location>
</feature>
<name>A0ABT9E8K4_9PROT</name>
<evidence type="ECO:0000313" key="2">
    <source>
        <dbReference type="EMBL" id="MDO9712486.1"/>
    </source>
</evidence>
<protein>
    <recommendedName>
        <fullName evidence="4">Helix-turn-helix domain-containing protein</fullName>
    </recommendedName>
</protein>